<proteinExistence type="predicted"/>
<gene>
    <name evidence="2" type="ORF">G6042_05450</name>
</gene>
<dbReference type="EMBL" id="JAAMPT010000202">
    <property type="protein sequence ID" value="NMH24712.1"/>
    <property type="molecule type" value="Genomic_DNA"/>
</dbReference>
<evidence type="ECO:0000256" key="1">
    <source>
        <dbReference type="SAM" id="SignalP"/>
    </source>
</evidence>
<dbReference type="Proteomes" id="UP000767947">
    <property type="component" value="Unassembled WGS sequence"/>
</dbReference>
<protein>
    <submittedName>
        <fullName evidence="2">Uncharacterized protein</fullName>
    </submittedName>
</protein>
<comment type="caution">
    <text evidence="2">The sequence shown here is derived from an EMBL/GenBank/DDBJ whole genome shotgun (WGS) entry which is preliminary data.</text>
</comment>
<feature type="signal peptide" evidence="1">
    <location>
        <begin position="1"/>
        <end position="22"/>
    </location>
</feature>
<evidence type="ECO:0000313" key="2">
    <source>
        <dbReference type="EMBL" id="NMH24712.1"/>
    </source>
</evidence>
<reference evidence="2 3" key="1">
    <citation type="submission" date="2020-02" db="EMBL/GenBank/DDBJ databases">
        <title>Flavobacterium sp. genome.</title>
        <authorList>
            <person name="Jung H.S."/>
            <person name="Baek J.H."/>
            <person name="Jeon C.O."/>
        </authorList>
    </citation>
    <scope>NUCLEOTIDE SEQUENCE [LARGE SCALE GENOMIC DNA]</scope>
    <source>
        <strain evidence="2 3">SE-s27</strain>
    </source>
</reference>
<organism evidence="2 3">
    <name type="scientific">Flavobacterium solisilvae</name>
    <dbReference type="NCBI Taxonomy" id="1852019"/>
    <lineage>
        <taxon>Bacteria</taxon>
        <taxon>Pseudomonadati</taxon>
        <taxon>Bacteroidota</taxon>
        <taxon>Flavobacteriia</taxon>
        <taxon>Flavobacteriales</taxon>
        <taxon>Flavobacteriaceae</taxon>
        <taxon>Flavobacterium</taxon>
    </lineage>
</organism>
<dbReference type="RefSeq" id="WP_169523291.1">
    <property type="nucleotide sequence ID" value="NZ_JAAMPT010000202.1"/>
</dbReference>
<accession>A0ABX1QR89</accession>
<keyword evidence="1" id="KW-0732">Signal</keyword>
<sequence>MKNNYSNFLLILFSCFSFVSYAQGNLLQDDGQKTIVSYGKTLSDLGDEISTQVTWSITDIDRNEVIASGSGDALTKYVFEKPGMYQVDINENLIHDQNSCNHKHFPEKMLVEVSPLKMDFDFKSVKVSRNIIGGQSVNDTMLSVDVRFSSYDNSDAVYKQGFNTAGVGTSVAGKLKNGEAKLRQGKNTLEFKLEGQATKGTYIMFDFVDINGQVQTYGFTNKIQ</sequence>
<dbReference type="PROSITE" id="PS51257">
    <property type="entry name" value="PROKAR_LIPOPROTEIN"/>
    <property type="match status" value="1"/>
</dbReference>
<evidence type="ECO:0000313" key="3">
    <source>
        <dbReference type="Proteomes" id="UP000767947"/>
    </source>
</evidence>
<keyword evidence="3" id="KW-1185">Reference proteome</keyword>
<name>A0ABX1QR89_9FLAO</name>
<feature type="chain" id="PRO_5045185553" evidence="1">
    <location>
        <begin position="23"/>
        <end position="224"/>
    </location>
</feature>